<dbReference type="InterPro" id="IPR051425">
    <property type="entry name" value="Formin_Homology"/>
</dbReference>
<gene>
    <name evidence="2" type="ORF">CRE_00750</name>
</gene>
<name>E3LE47_CAERE</name>
<dbReference type="PANTHER" id="PTHR45725:SF1">
    <property type="entry name" value="DISHEVELLED ASSOCIATED ACTIVATOR OF MORPHOGENESIS, ISOFORM D"/>
    <property type="match status" value="1"/>
</dbReference>
<dbReference type="FunCoup" id="E3LE47">
    <property type="interactions" value="1719"/>
</dbReference>
<feature type="compositionally biased region" description="Acidic residues" evidence="1">
    <location>
        <begin position="111"/>
        <end position="124"/>
    </location>
</feature>
<dbReference type="HOGENOM" id="CLU_528107_0_0_1"/>
<feature type="compositionally biased region" description="Low complexity" evidence="1">
    <location>
        <begin position="483"/>
        <end position="516"/>
    </location>
</feature>
<feature type="compositionally biased region" description="Pro residues" evidence="1">
    <location>
        <begin position="88"/>
        <end position="108"/>
    </location>
</feature>
<dbReference type="PANTHER" id="PTHR45725">
    <property type="entry name" value="FORMIN HOMOLOGY 2 FAMILY MEMBER"/>
    <property type="match status" value="1"/>
</dbReference>
<accession>E3LE47</accession>
<feature type="compositionally biased region" description="Acidic residues" evidence="1">
    <location>
        <begin position="72"/>
        <end position="81"/>
    </location>
</feature>
<evidence type="ECO:0000313" key="2">
    <source>
        <dbReference type="EMBL" id="EFO82317.1"/>
    </source>
</evidence>
<evidence type="ECO:0000256" key="1">
    <source>
        <dbReference type="SAM" id="MobiDB-lite"/>
    </source>
</evidence>
<feature type="region of interest" description="Disordered" evidence="1">
    <location>
        <begin position="67"/>
        <end position="210"/>
    </location>
</feature>
<feature type="compositionally biased region" description="Polar residues" evidence="1">
    <location>
        <begin position="448"/>
        <end position="459"/>
    </location>
</feature>
<feature type="compositionally biased region" description="Basic and acidic residues" evidence="1">
    <location>
        <begin position="192"/>
        <end position="206"/>
    </location>
</feature>
<proteinExistence type="predicted"/>
<dbReference type="Proteomes" id="UP000008281">
    <property type="component" value="Unassembled WGS sequence"/>
</dbReference>
<dbReference type="EMBL" id="DS268407">
    <property type="protein sequence ID" value="EFO82317.1"/>
    <property type="molecule type" value="Genomic_DNA"/>
</dbReference>
<feature type="compositionally biased region" description="Basic and acidic residues" evidence="1">
    <location>
        <begin position="143"/>
        <end position="160"/>
    </location>
</feature>
<dbReference type="OMA" id="KRIHANM"/>
<feature type="region of interest" description="Disordered" evidence="1">
    <location>
        <begin position="341"/>
        <end position="381"/>
    </location>
</feature>
<feature type="region of interest" description="Disordered" evidence="1">
    <location>
        <begin position="436"/>
        <end position="459"/>
    </location>
</feature>
<dbReference type="eggNOG" id="ENOG502TGZN">
    <property type="taxonomic scope" value="Eukaryota"/>
</dbReference>
<sequence length="516" mass="56097">MEENDEAIMRAAADAVVEGSPIDTLPDDAYETNTVRNYFLEQDRAVTAAAEAAAAAEIERQRAQYAAMGYQMDDEEEDDGLNEFGLPRKPPQTPPGPAPDDQPGPGLIPFPEDDIDDVSDDEEVDGRPRIGPKTPPEPAPPTPKDDSEEPIKAEAPKPEGSDGELSDDDEMDSLFPPVSQYGGTSQQRARQRSRDVRKRQVEEKKKPYVRTDTTSKELTFPAIATQKCLSLLEFTEKRGLTITDEELLLVVRDCLELDKAMDNIIDKKDLMIKQLEEMRDYEYQKIKKIHANMPRHMQDVLKFDGKTVHIAQERGPMPSQPMPFSSSSSFMPSKYGPPFPHHMGMPPPGHAPPFPPPSMGVPPPPLGMPPPPMGSGGPPPFGMPPPISLLGPPPFNPGMHPPPGRDPLVRGNSPPGGINPMAFSTAPPGHKMPGMGEYSQPPPHTKPVPQQNPQMGRMTNNLSSMLTNALKAQVSKAQSTYNTGSPTSTPTKKPVPSLMSINIPGIPKPGPSGSQK</sequence>
<organism evidence="3">
    <name type="scientific">Caenorhabditis remanei</name>
    <name type="common">Caenorhabditis vulgaris</name>
    <dbReference type="NCBI Taxonomy" id="31234"/>
    <lineage>
        <taxon>Eukaryota</taxon>
        <taxon>Metazoa</taxon>
        <taxon>Ecdysozoa</taxon>
        <taxon>Nematoda</taxon>
        <taxon>Chromadorea</taxon>
        <taxon>Rhabditida</taxon>
        <taxon>Rhabditina</taxon>
        <taxon>Rhabditomorpha</taxon>
        <taxon>Rhabditoidea</taxon>
        <taxon>Rhabditidae</taxon>
        <taxon>Peloderinae</taxon>
        <taxon>Caenorhabditis</taxon>
    </lineage>
</organism>
<dbReference type="OrthoDB" id="5862240at2759"/>
<feature type="compositionally biased region" description="Pro residues" evidence="1">
    <location>
        <begin position="133"/>
        <end position="142"/>
    </location>
</feature>
<feature type="region of interest" description="Disordered" evidence="1">
    <location>
        <begin position="473"/>
        <end position="516"/>
    </location>
</feature>
<dbReference type="STRING" id="31234.E3LE47"/>
<dbReference type="AlphaFoldDB" id="E3LE47"/>
<evidence type="ECO:0000313" key="3">
    <source>
        <dbReference type="Proteomes" id="UP000008281"/>
    </source>
</evidence>
<feature type="compositionally biased region" description="Acidic residues" evidence="1">
    <location>
        <begin position="161"/>
        <end position="172"/>
    </location>
</feature>
<dbReference type="InParanoid" id="E3LE47"/>
<protein>
    <submittedName>
        <fullName evidence="2">Uncharacterized protein</fullName>
    </submittedName>
</protein>
<reference evidence="2" key="1">
    <citation type="submission" date="2007-07" db="EMBL/GenBank/DDBJ databases">
        <title>PCAP assembly of the Caenorhabditis remanei genome.</title>
        <authorList>
            <consortium name="The Caenorhabditis remanei Sequencing Consortium"/>
            <person name="Wilson R.K."/>
        </authorList>
    </citation>
    <scope>NUCLEOTIDE SEQUENCE [LARGE SCALE GENOMIC DNA]</scope>
    <source>
        <strain evidence="2">PB4641</strain>
    </source>
</reference>
<keyword evidence="3" id="KW-1185">Reference proteome</keyword>